<comment type="caution">
    <text evidence="2">The sequence shown here is derived from an EMBL/GenBank/DDBJ whole genome shotgun (WGS) entry which is preliminary data.</text>
</comment>
<dbReference type="InterPro" id="IPR053156">
    <property type="entry name" value="T6SS_TssM-like"/>
</dbReference>
<dbReference type="Pfam" id="PF21070">
    <property type="entry name" value="IcmF_helical"/>
    <property type="match status" value="1"/>
</dbReference>
<feature type="non-terminal residue" evidence="2">
    <location>
        <position position="261"/>
    </location>
</feature>
<dbReference type="Proteomes" id="UP000469708">
    <property type="component" value="Unassembled WGS sequence"/>
</dbReference>
<name>A0A8T6Q1W4_ECOLX</name>
<feature type="non-terminal residue" evidence="2">
    <location>
        <position position="1"/>
    </location>
</feature>
<dbReference type="PANTHER" id="PTHR36153">
    <property type="entry name" value="INNER MEMBRANE PROTEIN-RELATED"/>
    <property type="match status" value="1"/>
</dbReference>
<evidence type="ECO:0000313" key="2">
    <source>
        <dbReference type="EMBL" id="NEM89359.1"/>
    </source>
</evidence>
<dbReference type="EMBL" id="JAAGYI010000401">
    <property type="protein sequence ID" value="NEM89359.1"/>
    <property type="molecule type" value="Genomic_DNA"/>
</dbReference>
<feature type="domain" description="Type VI secretion system component TssM1 helical" evidence="1">
    <location>
        <begin position="145"/>
        <end position="231"/>
    </location>
</feature>
<accession>A0A8T6Q1W4</accession>
<gene>
    <name evidence="2" type="ORF">G3V95_28850</name>
</gene>
<reference evidence="2 3" key="1">
    <citation type="submission" date="2020-02" db="EMBL/GenBank/DDBJ databases">
        <authorList>
            <person name="Subbiah M."/>
            <person name="Call D."/>
        </authorList>
    </citation>
    <scope>NUCLEOTIDE SEQUENCE [LARGE SCALE GENOMIC DNA]</scope>
    <source>
        <strain evidence="2 3">8375wC2</strain>
    </source>
</reference>
<dbReference type="InterPro" id="IPR048677">
    <property type="entry name" value="TssM1_hel"/>
</dbReference>
<evidence type="ECO:0000259" key="1">
    <source>
        <dbReference type="Pfam" id="PF21070"/>
    </source>
</evidence>
<dbReference type="PANTHER" id="PTHR36153:SF1">
    <property type="entry name" value="TYPE VI SECRETION SYSTEM COMPONENT TSSM1"/>
    <property type="match status" value="1"/>
</dbReference>
<protein>
    <submittedName>
        <fullName evidence="2">Type VI secretion system membrane subunit TssM</fullName>
    </submittedName>
</protein>
<dbReference type="AlphaFoldDB" id="A0A8T6Q1W4"/>
<sequence length="261" mass="28510">TTLVPPLDAQARQKQMTQRAQDRLSGNVGKAVQTAKLLQDIHPEERLEKSLVDDRFAALREVVSGRTDSGQSGGAPQLNSLLTMLNEYYTQLTIADSALTASTLPGRISAADKLQLEAAKLPAPLKNILLDLTQQGTRKINAGTGEVLNAQMEAVIGDECRDAIDGRYPFTDSPQEVSADDFNRIFASGGVLDAFWTKQLAPLADTASNPWRYKPTEGNMTLQGPDLTPFQEAKQIRSVFFNGEGGKKFSWAMQVRVVDMD</sequence>
<evidence type="ECO:0000313" key="3">
    <source>
        <dbReference type="Proteomes" id="UP000469708"/>
    </source>
</evidence>
<proteinExistence type="predicted"/>
<organism evidence="2 3">
    <name type="scientific">Escherichia coli</name>
    <dbReference type="NCBI Taxonomy" id="562"/>
    <lineage>
        <taxon>Bacteria</taxon>
        <taxon>Pseudomonadati</taxon>
        <taxon>Pseudomonadota</taxon>
        <taxon>Gammaproteobacteria</taxon>
        <taxon>Enterobacterales</taxon>
        <taxon>Enterobacteriaceae</taxon>
        <taxon>Escherichia</taxon>
    </lineage>
</organism>